<comment type="subcellular location">
    <subcellularLocation>
        <location evidence="1">Cell outer membrane</location>
    </subcellularLocation>
</comment>
<name>A0ABQ2GJD7_9DEIO</name>
<gene>
    <name evidence="10" type="ORF">GCM10010841_04460</name>
</gene>
<dbReference type="Gene3D" id="1.20.1600.10">
    <property type="entry name" value="Outer membrane efflux proteins (OEP)"/>
    <property type="match status" value="2"/>
</dbReference>
<dbReference type="SUPFAM" id="SSF56954">
    <property type="entry name" value="Outer membrane efflux proteins (OEP)"/>
    <property type="match status" value="1"/>
</dbReference>
<evidence type="ECO:0000256" key="8">
    <source>
        <dbReference type="SAM" id="Coils"/>
    </source>
</evidence>
<feature type="chain" id="PRO_5045126537" evidence="9">
    <location>
        <begin position="25"/>
        <end position="350"/>
    </location>
</feature>
<keyword evidence="4" id="KW-1134">Transmembrane beta strand</keyword>
<dbReference type="InterPro" id="IPR003423">
    <property type="entry name" value="OMP_efflux"/>
</dbReference>
<dbReference type="InterPro" id="IPR051906">
    <property type="entry name" value="TolC-like"/>
</dbReference>
<dbReference type="PANTHER" id="PTHR30026">
    <property type="entry name" value="OUTER MEMBRANE PROTEIN TOLC"/>
    <property type="match status" value="1"/>
</dbReference>
<keyword evidence="7" id="KW-0998">Cell outer membrane</keyword>
<evidence type="ECO:0000313" key="11">
    <source>
        <dbReference type="Proteomes" id="UP000661918"/>
    </source>
</evidence>
<evidence type="ECO:0000256" key="4">
    <source>
        <dbReference type="ARBA" id="ARBA00022452"/>
    </source>
</evidence>
<keyword evidence="6" id="KW-0472">Membrane</keyword>
<evidence type="ECO:0000256" key="1">
    <source>
        <dbReference type="ARBA" id="ARBA00004442"/>
    </source>
</evidence>
<evidence type="ECO:0000313" key="10">
    <source>
        <dbReference type="EMBL" id="GGL99045.1"/>
    </source>
</evidence>
<keyword evidence="8" id="KW-0175">Coiled coil</keyword>
<feature type="coiled-coil region" evidence="8">
    <location>
        <begin position="239"/>
        <end position="298"/>
    </location>
</feature>
<evidence type="ECO:0000256" key="9">
    <source>
        <dbReference type="SAM" id="SignalP"/>
    </source>
</evidence>
<accession>A0ABQ2GJD7</accession>
<keyword evidence="3" id="KW-0813">Transport</keyword>
<evidence type="ECO:0000256" key="5">
    <source>
        <dbReference type="ARBA" id="ARBA00022692"/>
    </source>
</evidence>
<sequence length="350" mass="36152">MKVNPTLTVLALTLSVAAAQTAGAQTTRLTLEGAVTRALASGPDVTTARANLRKAQANVRAVRSDPTSIITTLTQAEQDNAAAAVTLDGTKLNVAQTVIAQYLAAYEASGRIDLNAAQVALDTRNLQIARARLAAKVATALDVNRAQTSLNSNRQELADAQAQFPVLKAQLARTLGLPTGTDLALADPPAPPKLGSSLATLQAGLEKRLPSLSQAANGLSFAALQVRLADNDYTPARTLEDAQVAQANAQRSLDDATKAAGTGVRDAYRAVQNAQEQVDIARQQLANAQTTLAQTRARLKAGTAAAVEVQQAEVQAQQAAFGVTQAQGGLWRALAALGVASGVDVTGLAK</sequence>
<dbReference type="PANTHER" id="PTHR30026:SF20">
    <property type="entry name" value="OUTER MEMBRANE PROTEIN TOLC"/>
    <property type="match status" value="1"/>
</dbReference>
<comment type="caution">
    <text evidence="10">The sequence shown here is derived from an EMBL/GenBank/DDBJ whole genome shotgun (WGS) entry which is preliminary data.</text>
</comment>
<dbReference type="EMBL" id="BMOM01000002">
    <property type="protein sequence ID" value="GGL99045.1"/>
    <property type="molecule type" value="Genomic_DNA"/>
</dbReference>
<evidence type="ECO:0000256" key="7">
    <source>
        <dbReference type="ARBA" id="ARBA00023237"/>
    </source>
</evidence>
<dbReference type="Pfam" id="PF02321">
    <property type="entry name" value="OEP"/>
    <property type="match status" value="1"/>
</dbReference>
<evidence type="ECO:0000256" key="2">
    <source>
        <dbReference type="ARBA" id="ARBA00007613"/>
    </source>
</evidence>
<proteinExistence type="inferred from homology"/>
<feature type="signal peptide" evidence="9">
    <location>
        <begin position="1"/>
        <end position="24"/>
    </location>
</feature>
<reference evidence="11" key="1">
    <citation type="journal article" date="2019" name="Int. J. Syst. Evol. Microbiol.">
        <title>The Global Catalogue of Microorganisms (GCM) 10K type strain sequencing project: providing services to taxonomists for standard genome sequencing and annotation.</title>
        <authorList>
            <consortium name="The Broad Institute Genomics Platform"/>
            <consortium name="The Broad Institute Genome Sequencing Center for Infectious Disease"/>
            <person name="Wu L."/>
            <person name="Ma J."/>
        </authorList>
    </citation>
    <scope>NUCLEOTIDE SEQUENCE [LARGE SCALE GENOMIC DNA]</scope>
    <source>
        <strain evidence="11">JCM 15443</strain>
    </source>
</reference>
<keyword evidence="11" id="KW-1185">Reference proteome</keyword>
<keyword evidence="9" id="KW-0732">Signal</keyword>
<protein>
    <submittedName>
        <fullName evidence="10">Transporter</fullName>
    </submittedName>
</protein>
<comment type="similarity">
    <text evidence="2">Belongs to the outer membrane factor (OMF) (TC 1.B.17) family.</text>
</comment>
<keyword evidence="5" id="KW-0812">Transmembrane</keyword>
<dbReference type="Proteomes" id="UP000661918">
    <property type="component" value="Unassembled WGS sequence"/>
</dbReference>
<evidence type="ECO:0000256" key="6">
    <source>
        <dbReference type="ARBA" id="ARBA00023136"/>
    </source>
</evidence>
<organism evidence="10 11">
    <name type="scientific">Deinococcus aerophilus</name>
    <dbReference type="NCBI Taxonomy" id="522488"/>
    <lineage>
        <taxon>Bacteria</taxon>
        <taxon>Thermotogati</taxon>
        <taxon>Deinococcota</taxon>
        <taxon>Deinococci</taxon>
        <taxon>Deinococcales</taxon>
        <taxon>Deinococcaceae</taxon>
        <taxon>Deinococcus</taxon>
    </lineage>
</organism>
<evidence type="ECO:0000256" key="3">
    <source>
        <dbReference type="ARBA" id="ARBA00022448"/>
    </source>
</evidence>
<dbReference type="RefSeq" id="WP_188900910.1">
    <property type="nucleotide sequence ID" value="NZ_BMOM01000002.1"/>
</dbReference>